<dbReference type="AlphaFoldDB" id="A0A931CBY8"/>
<protein>
    <submittedName>
        <fullName evidence="2">Uncharacterized protein</fullName>
    </submittedName>
</protein>
<gene>
    <name evidence="2" type="ORF">I4J89_24160</name>
</gene>
<dbReference type="RefSeq" id="WP_196416322.1">
    <property type="nucleotide sequence ID" value="NZ_JADQTO010000011.1"/>
</dbReference>
<feature type="transmembrane region" description="Helical" evidence="1">
    <location>
        <begin position="226"/>
        <end position="247"/>
    </location>
</feature>
<dbReference type="Proteomes" id="UP000598146">
    <property type="component" value="Unassembled WGS sequence"/>
</dbReference>
<keyword evidence="3" id="KW-1185">Reference proteome</keyword>
<evidence type="ECO:0000313" key="3">
    <source>
        <dbReference type="Proteomes" id="UP000598146"/>
    </source>
</evidence>
<name>A0A931CBY8_9ACTN</name>
<evidence type="ECO:0000256" key="1">
    <source>
        <dbReference type="SAM" id="Phobius"/>
    </source>
</evidence>
<comment type="caution">
    <text evidence="2">The sequence shown here is derived from an EMBL/GenBank/DDBJ whole genome shotgun (WGS) entry which is preliminary data.</text>
</comment>
<feature type="transmembrane region" description="Helical" evidence="1">
    <location>
        <begin position="253"/>
        <end position="271"/>
    </location>
</feature>
<evidence type="ECO:0000313" key="2">
    <source>
        <dbReference type="EMBL" id="MBG0564546.1"/>
    </source>
</evidence>
<reference evidence="2" key="1">
    <citation type="submission" date="2020-11" db="EMBL/GenBank/DDBJ databases">
        <title>Isolation and identification of active actinomycetes.</title>
        <authorList>
            <person name="Sun X."/>
        </authorList>
    </citation>
    <scope>NUCLEOTIDE SEQUENCE</scope>
    <source>
        <strain evidence="2">NEAU-A11</strain>
    </source>
</reference>
<organism evidence="2 3">
    <name type="scientific">Actinoplanes aureus</name>
    <dbReference type="NCBI Taxonomy" id="2792083"/>
    <lineage>
        <taxon>Bacteria</taxon>
        <taxon>Bacillati</taxon>
        <taxon>Actinomycetota</taxon>
        <taxon>Actinomycetes</taxon>
        <taxon>Micromonosporales</taxon>
        <taxon>Micromonosporaceae</taxon>
        <taxon>Actinoplanes</taxon>
    </lineage>
</organism>
<feature type="transmembrane region" description="Helical" evidence="1">
    <location>
        <begin position="401"/>
        <end position="434"/>
    </location>
</feature>
<dbReference type="EMBL" id="JADQTO010000011">
    <property type="protein sequence ID" value="MBG0564546.1"/>
    <property type="molecule type" value="Genomic_DNA"/>
</dbReference>
<keyword evidence="1" id="KW-0472">Membrane</keyword>
<proteinExistence type="predicted"/>
<keyword evidence="1" id="KW-0812">Transmembrane</keyword>
<keyword evidence="1" id="KW-1133">Transmembrane helix</keyword>
<sequence length="698" mass="76523">MTGPDPESGYANYAGEHATVGMQAGYVHGDVNYFQAPPNATPEQKFEIAVRYLDSGAAAEARRRFRALVAEDGLSSAELAYYWMLSLLSGRPLSSLSGTDQDELAEAFGMAERHASGRWWRCVDTIRALVNAMLDVGPDGQPAMDALGAALHAYGSLPDVDRYDIERHLSLTLSGVAQDHVEKLNAVHIRAMRPKPDRLARVPKFFEFDPAEPVAKVARPAPAQSTFLPLAGGCLLTAAGIALLVQAAAATNAVAGIAVFLLVAGGGYAIVRHGLERAFLSSRRAAKEAEFSSGTRGAFGAPGGDSLRGDFADAVSGMIESAFAGHQPREPELREAFWRDVHGLRTALQADLVDLYGVRGIRADAVRWLVHHHADDISCRWRDGTLDDFRRRYRPAAMPPAFLGGIAALAAAVLVVLLAMSAMTFCSLVVAAPLLYFGARQAHRGGIALYGERRRIALDTEEFQQRWTAERAAHQRWTEWLADRPTDAEMGRWLSLDLAYWKREVMGDYRLANRDILAHLALTEAAPRSRSARYVGGPFRHSAYTVVLFLLTESGVRQVQARLDFATGAFSGEKRTTFRYDAIGSVQVTEVGRRFVDARSRTQKIVNRQALRLSLVNGQTFDVLLDDFAEESIDHQLENAEHLAELASDAAGVTSALRILEAVAADGREWIILERQRLYRRRPRQRAAAPAAYPPLPT</sequence>
<accession>A0A931CBY8</accession>